<evidence type="ECO:0000256" key="1">
    <source>
        <dbReference type="SAM" id="Coils"/>
    </source>
</evidence>
<dbReference type="EMBL" id="LAJX01000006">
    <property type="protein sequence ID" value="KJV08038.1"/>
    <property type="molecule type" value="Genomic_DNA"/>
</dbReference>
<keyword evidence="1" id="KW-0175">Coiled coil</keyword>
<feature type="domain" description="Cyclodeaminase/cyclohydrolase" evidence="2">
    <location>
        <begin position="8"/>
        <end position="188"/>
    </location>
</feature>
<accession>A0A0F3INA2</accession>
<evidence type="ECO:0000313" key="3">
    <source>
        <dbReference type="EMBL" id="KJV08038.1"/>
    </source>
</evidence>
<reference evidence="4" key="1">
    <citation type="submission" date="2015-03" db="EMBL/GenBank/DDBJ databases">
        <title>Draft genome sequence of a novel methanotroph (Sn10-6) isolated from flooded ricefield rhizosphere in India.</title>
        <authorList>
            <person name="Pandit P.S."/>
            <person name="Pore S.D."/>
            <person name="Arora P."/>
            <person name="Kapse N.G."/>
            <person name="Dhakephalkar P.K."/>
            <person name="Rahalkar M.C."/>
        </authorList>
    </citation>
    <scope>NUCLEOTIDE SEQUENCE [LARGE SCALE GENOMIC DNA]</scope>
    <source>
        <strain evidence="4">Sn10-6</strain>
    </source>
</reference>
<dbReference type="OrthoDB" id="7959174at2"/>
<dbReference type="InterPro" id="IPR007044">
    <property type="entry name" value="Cyclodeamin/CycHdrlase"/>
</dbReference>
<name>A0A0F3INA2_9GAMM</name>
<gene>
    <name evidence="3" type="ORF">VZ94_00675</name>
</gene>
<protein>
    <submittedName>
        <fullName evidence="3">Methenyltetrahydrofolate cyclohydrolase</fullName>
    </submittedName>
</protein>
<dbReference type="NCBIfam" id="NF045657">
    <property type="entry name" value="MthfCyhylaseFchA"/>
    <property type="match status" value="1"/>
</dbReference>
<feature type="coiled-coil region" evidence="1">
    <location>
        <begin position="53"/>
        <end position="80"/>
    </location>
</feature>
<comment type="caution">
    <text evidence="3">The sequence shown here is derived from an EMBL/GenBank/DDBJ whole genome shotgun (WGS) entry which is preliminary data.</text>
</comment>
<dbReference type="GO" id="GO:0016787">
    <property type="term" value="F:hydrolase activity"/>
    <property type="evidence" value="ECO:0007669"/>
    <property type="project" value="UniProtKB-KW"/>
</dbReference>
<proteinExistence type="predicted"/>
<dbReference type="Gene3D" id="1.20.120.680">
    <property type="entry name" value="Formiminotetrahydrofolate cyclodeaminase monomer, up-and-down helical bundle"/>
    <property type="match status" value="1"/>
</dbReference>
<dbReference type="AlphaFoldDB" id="A0A0F3INA2"/>
<dbReference type="InterPro" id="IPR036178">
    <property type="entry name" value="Formintransfe-cycloase-like_sf"/>
</dbReference>
<organism evidence="3 4">
    <name type="scientific">Methylocucumis oryzae</name>
    <dbReference type="NCBI Taxonomy" id="1632867"/>
    <lineage>
        <taxon>Bacteria</taxon>
        <taxon>Pseudomonadati</taxon>
        <taxon>Pseudomonadota</taxon>
        <taxon>Gammaproteobacteria</taxon>
        <taxon>Methylococcales</taxon>
        <taxon>Methylococcaceae</taxon>
        <taxon>Methylocucumis</taxon>
    </lineage>
</organism>
<keyword evidence="4" id="KW-1185">Reference proteome</keyword>
<dbReference type="RefSeq" id="WP_045777747.1">
    <property type="nucleotide sequence ID" value="NZ_LAJX01000006.1"/>
</dbReference>
<dbReference type="PATRIC" id="fig|1632867.3.peg.4833"/>
<evidence type="ECO:0000313" key="4">
    <source>
        <dbReference type="Proteomes" id="UP000033684"/>
    </source>
</evidence>
<sequence length="209" mass="22393">MSEIIEKTLQQFLDELASKSATPGGGSAAALMGAQAAALTSMVCRLTIGKPQYQAVESQMQQLLERAEQLRAELTGLVKADVDVFNQLMAAYGMPKATELEKTERSAMIQNVLKQATEVPLTCARLCRTAITLSYEAALHGYTGVISDAGVAVLAAYSGLKSAALNVYINTGSIKDTAFTEDKLAELQAILEGAEQLTEQVYQIVKEKL</sequence>
<dbReference type="SUPFAM" id="SSF101262">
    <property type="entry name" value="Methenyltetrahydrofolate cyclohydrolase-like"/>
    <property type="match status" value="1"/>
</dbReference>
<dbReference type="Pfam" id="PF04961">
    <property type="entry name" value="FTCD_C"/>
    <property type="match status" value="1"/>
</dbReference>
<dbReference type="Proteomes" id="UP000033684">
    <property type="component" value="Unassembled WGS sequence"/>
</dbReference>
<reference evidence="3 4" key="2">
    <citation type="journal article" date="2016" name="Microb. Ecol.">
        <title>Genome Characteristics of a Novel Type I Methanotroph (Sn10-6) Isolated from a Flooded Indian Rice Field.</title>
        <authorList>
            <person name="Rahalkar M.C."/>
            <person name="Pandit P.S."/>
            <person name="Dhakephalkar P.K."/>
            <person name="Pore S."/>
            <person name="Arora P."/>
            <person name="Kapse N."/>
        </authorList>
    </citation>
    <scope>NUCLEOTIDE SEQUENCE [LARGE SCALE GENOMIC DNA]</scope>
    <source>
        <strain evidence="3 4">Sn10-6</strain>
    </source>
</reference>
<keyword evidence="3" id="KW-0378">Hydrolase</keyword>
<evidence type="ECO:0000259" key="2">
    <source>
        <dbReference type="Pfam" id="PF04961"/>
    </source>
</evidence>
<dbReference type="InterPro" id="IPR054893">
    <property type="entry name" value="MthfCyhylase"/>
</dbReference>